<protein>
    <submittedName>
        <fullName evidence="1">Serine/threonine-protein kinase env7</fullName>
        <ecNumber evidence="1">2.7.11.1</ecNumber>
    </submittedName>
</protein>
<name>A0ACC2SN20_9FUNG</name>
<dbReference type="EC" id="2.7.11.1" evidence="1"/>
<accession>A0ACC2SN20</accession>
<dbReference type="Proteomes" id="UP001165960">
    <property type="component" value="Unassembled WGS sequence"/>
</dbReference>
<sequence>MDFLSRVLSDSLVTVFGSCLPSGLIITVNNKSFRVLKLLGEGGFSTVYLVRDVSTSKVFAVKKIFCSKNDPEAFQIAFREAEINRLFSHPNITTVIDICTENQDDGSRIVYIFFKYYERGSLHDAIEANVISKKYFSEKEALELFYGVCQAVKELHRYKLTDVPSMGSQEPEHNLSEDATIEEDESASHLNYIPYAHRDIKPGNVMLSDDGKPILMDFGSAERARCSIKTRQQALAEQEKAAKFSTMIYRAPELFDVEVGREITESVDIWSLGCLLYAIAYGSSPFESSVTEHGGSTALAVMNGKYTFPRNDPYSQKFRDLIELMLVTDPASRPTIEQVIESTQQLLSQ</sequence>
<reference evidence="1" key="1">
    <citation type="submission" date="2022-04" db="EMBL/GenBank/DDBJ databases">
        <title>Genome of the entomopathogenic fungus Entomophthora muscae.</title>
        <authorList>
            <person name="Elya C."/>
            <person name="Lovett B.R."/>
            <person name="Lee E."/>
            <person name="Macias A.M."/>
            <person name="Hajek A.E."/>
            <person name="De Bivort B.L."/>
            <person name="Kasson M.T."/>
            <person name="De Fine Licht H.H."/>
            <person name="Stajich J.E."/>
        </authorList>
    </citation>
    <scope>NUCLEOTIDE SEQUENCE</scope>
    <source>
        <strain evidence="1">Berkeley</strain>
    </source>
</reference>
<keyword evidence="1" id="KW-0808">Transferase</keyword>
<proteinExistence type="predicted"/>
<keyword evidence="1" id="KW-0418">Kinase</keyword>
<gene>
    <name evidence="1" type="primary">ENV7</name>
    <name evidence="1" type="ORF">DSO57_1038573</name>
</gene>
<comment type="caution">
    <text evidence="1">The sequence shown here is derived from an EMBL/GenBank/DDBJ whole genome shotgun (WGS) entry which is preliminary data.</text>
</comment>
<evidence type="ECO:0000313" key="2">
    <source>
        <dbReference type="Proteomes" id="UP001165960"/>
    </source>
</evidence>
<evidence type="ECO:0000313" key="1">
    <source>
        <dbReference type="EMBL" id="KAJ9063659.1"/>
    </source>
</evidence>
<dbReference type="EMBL" id="QTSX02004763">
    <property type="protein sequence ID" value="KAJ9063659.1"/>
    <property type="molecule type" value="Genomic_DNA"/>
</dbReference>
<keyword evidence="2" id="KW-1185">Reference proteome</keyword>
<organism evidence="1 2">
    <name type="scientific">Entomophthora muscae</name>
    <dbReference type="NCBI Taxonomy" id="34485"/>
    <lineage>
        <taxon>Eukaryota</taxon>
        <taxon>Fungi</taxon>
        <taxon>Fungi incertae sedis</taxon>
        <taxon>Zoopagomycota</taxon>
        <taxon>Entomophthoromycotina</taxon>
        <taxon>Entomophthoromycetes</taxon>
        <taxon>Entomophthorales</taxon>
        <taxon>Entomophthoraceae</taxon>
        <taxon>Entomophthora</taxon>
    </lineage>
</organism>